<name>A0A261F6L0_9BIFI</name>
<comment type="caution">
    <text evidence="3">The sequence shown here is derived from an EMBL/GenBank/DDBJ whole genome shotgun (WGS) entry which is preliminary data.</text>
</comment>
<dbReference type="NCBIfam" id="TIGR00035">
    <property type="entry name" value="asp_race"/>
    <property type="match status" value="1"/>
</dbReference>
<dbReference type="InterPro" id="IPR001920">
    <property type="entry name" value="Asp/Glu_race"/>
</dbReference>
<dbReference type="InterPro" id="IPR033134">
    <property type="entry name" value="Asp/Glu_racemase_AS_2"/>
</dbReference>
<reference evidence="3 4" key="1">
    <citation type="journal article" date="2017" name="BMC Genomics">
        <title>Comparative genomic and phylogenomic analyses of the Bifidobacteriaceae family.</title>
        <authorList>
            <person name="Lugli G.A."/>
            <person name="Milani C."/>
            <person name="Turroni F."/>
            <person name="Duranti S."/>
            <person name="Mancabelli L."/>
            <person name="Mangifesta M."/>
            <person name="Ferrario C."/>
            <person name="Modesto M."/>
            <person name="Mattarelli P."/>
            <person name="Jiri K."/>
            <person name="van Sinderen D."/>
            <person name="Ventura M."/>
        </authorList>
    </citation>
    <scope>NUCLEOTIDE SEQUENCE [LARGE SCALE GENOMIC DNA]</scope>
    <source>
        <strain evidence="3 4">DSM 24762</strain>
    </source>
</reference>
<dbReference type="Proteomes" id="UP000243657">
    <property type="component" value="Unassembled WGS sequence"/>
</dbReference>
<dbReference type="AlphaFoldDB" id="A0A261F6L0"/>
<dbReference type="PROSITE" id="PS00924">
    <property type="entry name" value="ASP_GLU_RACEMASE_2"/>
    <property type="match status" value="1"/>
</dbReference>
<dbReference type="EMBL" id="MWWT01000001">
    <property type="protein sequence ID" value="OZG54772.1"/>
    <property type="molecule type" value="Genomic_DNA"/>
</dbReference>
<dbReference type="PANTHER" id="PTHR21198">
    <property type="entry name" value="GLUTAMATE RACEMASE"/>
    <property type="match status" value="1"/>
</dbReference>
<evidence type="ECO:0000313" key="3">
    <source>
        <dbReference type="EMBL" id="OZG54772.1"/>
    </source>
</evidence>
<accession>A0A261F6L0</accession>
<dbReference type="InterPro" id="IPR015942">
    <property type="entry name" value="Asp/Glu/hydantoin_racemase"/>
</dbReference>
<dbReference type="RefSeq" id="WP_094726167.1">
    <property type="nucleotide sequence ID" value="NZ_JBHLWS010000010.1"/>
</dbReference>
<dbReference type="InterPro" id="IPR004380">
    <property type="entry name" value="Asp_race"/>
</dbReference>
<evidence type="ECO:0000256" key="1">
    <source>
        <dbReference type="ARBA" id="ARBA00007847"/>
    </source>
</evidence>
<dbReference type="Pfam" id="PF01177">
    <property type="entry name" value="Asp_Glu_race"/>
    <property type="match status" value="1"/>
</dbReference>
<keyword evidence="4" id="KW-1185">Reference proteome</keyword>
<dbReference type="PROSITE" id="PS00923">
    <property type="entry name" value="ASP_GLU_RACEMASE_1"/>
    <property type="match status" value="1"/>
</dbReference>
<protein>
    <submittedName>
        <fullName evidence="3">Aspartate racemase</fullName>
    </submittedName>
</protein>
<dbReference type="GO" id="GO:0047661">
    <property type="term" value="F:amino-acid racemase activity"/>
    <property type="evidence" value="ECO:0007669"/>
    <property type="project" value="InterPro"/>
</dbReference>
<evidence type="ECO:0000256" key="2">
    <source>
        <dbReference type="ARBA" id="ARBA00023235"/>
    </source>
</evidence>
<dbReference type="Gene3D" id="3.40.50.1860">
    <property type="match status" value="2"/>
</dbReference>
<evidence type="ECO:0000313" key="4">
    <source>
        <dbReference type="Proteomes" id="UP000243657"/>
    </source>
</evidence>
<proteinExistence type="inferred from homology"/>
<gene>
    <name evidence="3" type="ORF">ALMA_0097</name>
</gene>
<organism evidence="3 4">
    <name type="scientific">Alloscardovia macacae</name>
    <dbReference type="NCBI Taxonomy" id="1160091"/>
    <lineage>
        <taxon>Bacteria</taxon>
        <taxon>Bacillati</taxon>
        <taxon>Actinomycetota</taxon>
        <taxon>Actinomycetes</taxon>
        <taxon>Bifidobacteriales</taxon>
        <taxon>Bifidobacteriaceae</taxon>
        <taxon>Alloscardovia</taxon>
    </lineage>
</organism>
<sequence>MKRPFFAVLGGMGTLATESYIRVLNARTEAAKDQDYLDYLVFNDASVPDRTAFITQKSEEDPFPVIADDIQKATAVGASFLVLTCNTAHYFYDRFQALTDVPVLHMPKLAVEKLAEKYPAERFHRVGLLATVGTRTAGAYQKAIEDAGYTYVEPSDELQAAITRLIYDDVKDAGRLDEQAYRAVLDAFLDPSGAYRCDALILGCTELSVLNEAFPLPELPVIDAQSELVDESIRLAQKLRA</sequence>
<dbReference type="PANTHER" id="PTHR21198:SF7">
    <property type="entry name" value="ASPARTATE-GLUTAMATE RACEMASE FAMILY"/>
    <property type="match status" value="1"/>
</dbReference>
<keyword evidence="2" id="KW-0413">Isomerase</keyword>
<comment type="similarity">
    <text evidence="1">Belongs to the aspartate/glutamate racemases family.</text>
</comment>
<dbReference type="SUPFAM" id="SSF53681">
    <property type="entry name" value="Aspartate/glutamate racemase"/>
    <property type="match status" value="2"/>
</dbReference>
<dbReference type="InterPro" id="IPR018187">
    <property type="entry name" value="Asp/Glu_racemase_AS_1"/>
</dbReference>